<protein>
    <submittedName>
        <fullName evidence="1">Uncharacterized protein</fullName>
    </submittedName>
</protein>
<accession>A0A2N3Y6J4</accession>
<organism evidence="1 2">
    <name type="scientific">Saccharopolyspora spinosa</name>
    <dbReference type="NCBI Taxonomy" id="60894"/>
    <lineage>
        <taxon>Bacteria</taxon>
        <taxon>Bacillati</taxon>
        <taxon>Actinomycetota</taxon>
        <taxon>Actinomycetes</taxon>
        <taxon>Pseudonocardiales</taxon>
        <taxon>Pseudonocardiaceae</taxon>
        <taxon>Saccharopolyspora</taxon>
    </lineage>
</organism>
<dbReference type="STRING" id="994479.GCA_000194155_04755"/>
<dbReference type="EMBL" id="PJNB01000001">
    <property type="protein sequence ID" value="PKW18549.1"/>
    <property type="molecule type" value="Genomic_DNA"/>
</dbReference>
<dbReference type="RefSeq" id="WP_143539698.1">
    <property type="nucleotide sequence ID" value="NZ_CP061007.1"/>
</dbReference>
<proteinExistence type="predicted"/>
<dbReference type="OrthoDB" id="4338038at2"/>
<name>A0A2N3Y6J4_SACSN</name>
<evidence type="ECO:0000313" key="1">
    <source>
        <dbReference type="EMBL" id="PKW18549.1"/>
    </source>
</evidence>
<keyword evidence="2" id="KW-1185">Reference proteome</keyword>
<evidence type="ECO:0000313" key="2">
    <source>
        <dbReference type="Proteomes" id="UP000233786"/>
    </source>
</evidence>
<dbReference type="AlphaFoldDB" id="A0A2N3Y6J4"/>
<comment type="caution">
    <text evidence="1">The sequence shown here is derived from an EMBL/GenBank/DDBJ whole genome shotgun (WGS) entry which is preliminary data.</text>
</comment>
<gene>
    <name evidence="1" type="ORF">A8926_6644</name>
</gene>
<reference evidence="1" key="1">
    <citation type="submission" date="2017-12" db="EMBL/GenBank/DDBJ databases">
        <title>Sequencing the genomes of 1000 Actinobacteria strains.</title>
        <authorList>
            <person name="Klenk H.-P."/>
        </authorList>
    </citation>
    <scope>NUCLEOTIDE SEQUENCE [LARGE SCALE GENOMIC DNA]</scope>
    <source>
        <strain evidence="1">DSM 44228</strain>
    </source>
</reference>
<sequence>MIKRNLTIPADRKVVSNPFGSRTPETYGKDFKSWKWDENPKIPLSRHHIISFPTLRLFWNDLVANGHKNHTQELLDSMKNHLDRYGQFVAGFNKAELENLITNWHDYEHDPNASNQLPGLPELGRMFCWLPTLVFVGPSNRSEDPAGDNNDGRVEFETHCNGVLQPSEDPLMEEVDRNQALLYIDFYRKAAKETEDYSRDYARFAVRALTRLNEKRFEFWPLHTDGWLCYKTAGKYKFRIEKTRPPETTTESEALSTSEEPSMEIDRVPINFSLLDQDSETGQKYYEGRATGITLPGILAWCRDAGFKNASVPDALSSVKISSLVVGVWTAPEYTHWTFTVNTEFEVGGNNVSAMLSLDCHRTNTGPKYAFTLRTTVGVGPSGDQMWFSGEVRKNLTGDWMLSASWSAVGTTTTMSVLTAARALGVAIPDDLTLPVLSEPVTGAALVYDFGKSGLAATIRVGDNQIAMATLPS</sequence>
<dbReference type="Proteomes" id="UP000233786">
    <property type="component" value="Unassembled WGS sequence"/>
</dbReference>